<proteinExistence type="predicted"/>
<feature type="compositionally biased region" description="Polar residues" evidence="1">
    <location>
        <begin position="158"/>
        <end position="175"/>
    </location>
</feature>
<dbReference type="InterPro" id="IPR001478">
    <property type="entry name" value="PDZ"/>
</dbReference>
<feature type="region of interest" description="Disordered" evidence="1">
    <location>
        <begin position="309"/>
        <end position="345"/>
    </location>
</feature>
<reference evidence="3" key="1">
    <citation type="journal article" date="2021" name="Sci. Rep.">
        <title>Diploid genomic architecture of Nitzschia inconspicua, an elite biomass production diatom.</title>
        <authorList>
            <person name="Oliver A."/>
            <person name="Podell S."/>
            <person name="Pinowska A."/>
            <person name="Traller J.C."/>
            <person name="Smith S.R."/>
            <person name="McClure R."/>
            <person name="Beliaev A."/>
            <person name="Bohutskyi P."/>
            <person name="Hill E.A."/>
            <person name="Rabines A."/>
            <person name="Zheng H."/>
            <person name="Allen L.Z."/>
            <person name="Kuo A."/>
            <person name="Grigoriev I.V."/>
            <person name="Allen A.E."/>
            <person name="Hazlebeck D."/>
            <person name="Allen E.E."/>
        </authorList>
    </citation>
    <scope>NUCLEOTIDE SEQUENCE</scope>
    <source>
        <strain evidence="3">Hildebrandi</strain>
    </source>
</reference>
<dbReference type="Proteomes" id="UP000693970">
    <property type="component" value="Unassembled WGS sequence"/>
</dbReference>
<keyword evidence="4" id="KW-1185">Reference proteome</keyword>
<feature type="region of interest" description="Disordered" evidence="1">
    <location>
        <begin position="1223"/>
        <end position="1244"/>
    </location>
</feature>
<feature type="compositionally biased region" description="Low complexity" evidence="1">
    <location>
        <begin position="183"/>
        <end position="197"/>
    </location>
</feature>
<evidence type="ECO:0000259" key="2">
    <source>
        <dbReference type="PROSITE" id="PS50106"/>
    </source>
</evidence>
<comment type="caution">
    <text evidence="3">The sequence shown here is derived from an EMBL/GenBank/DDBJ whole genome shotgun (WGS) entry which is preliminary data.</text>
</comment>
<feature type="compositionally biased region" description="Low complexity" evidence="1">
    <location>
        <begin position="118"/>
        <end position="129"/>
    </location>
</feature>
<protein>
    <recommendedName>
        <fullName evidence="2">PDZ domain-containing protein</fullName>
    </recommendedName>
</protein>
<evidence type="ECO:0000313" key="3">
    <source>
        <dbReference type="EMBL" id="KAG7373046.1"/>
    </source>
</evidence>
<accession>A0A9K3Q715</accession>
<evidence type="ECO:0000313" key="4">
    <source>
        <dbReference type="Proteomes" id="UP000693970"/>
    </source>
</evidence>
<name>A0A9K3Q715_9STRA</name>
<evidence type="ECO:0000256" key="1">
    <source>
        <dbReference type="SAM" id="MobiDB-lite"/>
    </source>
</evidence>
<dbReference type="PANTHER" id="PTHR31138">
    <property type="entry name" value="CHROMOSOME 19, WHOLE GENOME SHOTGUN SEQUENCE"/>
    <property type="match status" value="1"/>
</dbReference>
<feature type="compositionally biased region" description="Polar residues" evidence="1">
    <location>
        <begin position="103"/>
        <end position="117"/>
    </location>
</feature>
<feature type="region of interest" description="Disordered" evidence="1">
    <location>
        <begin position="415"/>
        <end position="435"/>
    </location>
</feature>
<dbReference type="PROSITE" id="PS50106">
    <property type="entry name" value="PDZ"/>
    <property type="match status" value="1"/>
</dbReference>
<dbReference type="EMBL" id="JAGRRH010000002">
    <property type="protein sequence ID" value="KAG7373046.1"/>
    <property type="molecule type" value="Genomic_DNA"/>
</dbReference>
<feature type="region of interest" description="Disordered" evidence="1">
    <location>
        <begin position="157"/>
        <end position="197"/>
    </location>
</feature>
<feature type="compositionally biased region" description="Polar residues" evidence="1">
    <location>
        <begin position="892"/>
        <end position="902"/>
    </location>
</feature>
<reference evidence="3" key="2">
    <citation type="submission" date="2021-04" db="EMBL/GenBank/DDBJ databases">
        <authorList>
            <person name="Podell S."/>
        </authorList>
    </citation>
    <scope>NUCLEOTIDE SEQUENCE</scope>
    <source>
        <strain evidence="3">Hildebrandi</strain>
    </source>
</reference>
<feature type="domain" description="PDZ" evidence="2">
    <location>
        <begin position="1263"/>
        <end position="1343"/>
    </location>
</feature>
<organism evidence="3 4">
    <name type="scientific">Nitzschia inconspicua</name>
    <dbReference type="NCBI Taxonomy" id="303405"/>
    <lineage>
        <taxon>Eukaryota</taxon>
        <taxon>Sar</taxon>
        <taxon>Stramenopiles</taxon>
        <taxon>Ochrophyta</taxon>
        <taxon>Bacillariophyta</taxon>
        <taxon>Bacillariophyceae</taxon>
        <taxon>Bacillariophycidae</taxon>
        <taxon>Bacillariales</taxon>
        <taxon>Bacillariaceae</taxon>
        <taxon>Nitzschia</taxon>
    </lineage>
</organism>
<dbReference type="PANTHER" id="PTHR31138:SF1">
    <property type="entry name" value="PDZ DOMAIN-CONTAINING PROTEIN"/>
    <property type="match status" value="1"/>
</dbReference>
<gene>
    <name evidence="3" type="ORF">IV203_033770</name>
</gene>
<dbReference type="OrthoDB" id="2157641at2759"/>
<feature type="region of interest" description="Disordered" evidence="1">
    <location>
        <begin position="100"/>
        <end position="130"/>
    </location>
</feature>
<sequence>MPTTINTTTASLLFNPGDVVETTYGVGVVVTTRTPPTPTPTNNNDDNDTNNILYQVLLWRIPGQSIASSTVAYLQSSAIRPNKKLPAAPGMITYLKVNKDDTNGSFRQDNNNDTEIVSSSSSSTSSSSSRQPYMIQAYYSDRNCYRIVSLEKRRRNLRVSSSKNLQQEETNTIVVNGSDGDDNNNNNNNSSNTSRRLSRLSMLSSINTATITTSRSSSNDNYNDDDTGGVVVLEVSPEQLEMAPSATFYPLLCQLMRRGDEAAHATQGFLHDKTVSHVVQQATQLGQETTKQALEALEKQVNNTTIITTTNNTNTTNNNTEQQDNNDNNDILPISTSSSTTTTTTTTNLLLSEDIVKEKVKTVANNQQVLQLVTMLKTEDLTVLLEKGKERLEQLLQNDIPQATKKTLEQTGIRIFDDSSNDNDNDDNNNTNNNNYKTAMIQSRKAALQALQKVLEDKANVNQDDWQAMQRSLSDNFGTLLDSWQEAAKSDRNLAALLENVNERTAAWQEATGRLLQTRSASIFLDGASRIHARAKTLLSKEQLQWAGEVGAKFTKAFTEGDAAVARLKTIELGDTIRDRLVTAIEVRSESLGGLDGIIAGALTTMKNVGNNNNNNGSADQMKDMLTKLQSNASNFTKDANETLISVLARQSEYRDVALLQLEQVLCDLKSQFGEDLSPQDIAAIANGEGGTAKLFEPIAKRASKEIEKQLDVAESSVSDPTMLDVLKHVRKIVSGELTMGAVLDEMVNILNDDKVVAAGENLVKHGEQVLDAIEGVNANKMVDDVMSIAEKAGITKDTVMEGIENLDVNELLDNAGNAITDEKARQKLLSDATDTALDFILRILPSMPVPPVEGVKDGLVYHISNLSMEGFKVRKENILVEIAGMRATKKGPTTKNTQPTTIIERLDDSASLEEETGSQKEGGIQPAGSFDSQGMDFDTTVDENVVVKATELLIIDVREVSAIMNGVAWSFEQTYMPYLKGSGKFDVRMSEGAIRLVFELRKRPKLVTDQDGNKQTVWVPVLCLHDRFCSIGAVEFNMQGGTRLAWVINKVASVFKNLLRDYVVRTIIRIMTDKSGWILSQLNEGLNPFWDVLLRTAKLSIDDLERATQKDIMEATPVPKTALIELVWRERLPLGMNLLLNDDSGLLKVVDFPRGSQARTVCEKRNLDPESFKGATITAVNGIKYATEDELFEALRDPGRPKTIQFELAESEDAERIRKFVEESQALDNPNKKQRHRKSPTSNCDDRVFSTRNVVFTDPMDLGLEFANAPDNAGLVVRRFLETDDGLVLAAARNQDKIHTGDILTHINGTCVLGENGSGRIKALKLLEEVGGKRPLSLTFSDPYLHPITYEKSARLQYDVGGPKEVVLKEDKEAKRILLEGFEDVDGCSELAGVMLGDYLVFLNGMTVGAGCRWMGESTSPPLSQVEELLLDPGNYPIGLTFARPARQQDGDDDRWTSVLLGSGPERPLSMETSETICVTAEHYDQLGLELEQKEYNDIVVKDLAAIAGPFQMATSVLLDADTESYSHLSVDSINGEFVPAFATTQMVKSAMERSWKSDGRVEVIYCDMERKKFVMDLSDVAAS</sequence>
<feature type="region of interest" description="Disordered" evidence="1">
    <location>
        <begin position="891"/>
        <end position="934"/>
    </location>
</feature>